<organism evidence="3 4">
    <name type="scientific">Fusibacter ferrireducens</name>
    <dbReference type="NCBI Taxonomy" id="2785058"/>
    <lineage>
        <taxon>Bacteria</taxon>
        <taxon>Bacillati</taxon>
        <taxon>Bacillota</taxon>
        <taxon>Clostridia</taxon>
        <taxon>Eubacteriales</taxon>
        <taxon>Eubacteriales Family XII. Incertae Sedis</taxon>
        <taxon>Fusibacter</taxon>
    </lineage>
</organism>
<feature type="domain" description="CusB-like beta-barrel" evidence="2">
    <location>
        <begin position="238"/>
        <end position="313"/>
    </location>
</feature>
<comment type="caution">
    <text evidence="3">The sequence shown here is derived from an EMBL/GenBank/DDBJ whole genome shotgun (WGS) entry which is preliminary data.</text>
</comment>
<dbReference type="NCBIfam" id="TIGR01730">
    <property type="entry name" value="RND_mfp"/>
    <property type="match status" value="1"/>
</dbReference>
<dbReference type="PANTHER" id="PTHR30469">
    <property type="entry name" value="MULTIDRUG RESISTANCE PROTEIN MDTA"/>
    <property type="match status" value="1"/>
</dbReference>
<dbReference type="Gene3D" id="2.40.420.20">
    <property type="match status" value="1"/>
</dbReference>
<evidence type="ECO:0000259" key="2">
    <source>
        <dbReference type="Pfam" id="PF25954"/>
    </source>
</evidence>
<dbReference type="SUPFAM" id="SSF111369">
    <property type="entry name" value="HlyD-like secretion proteins"/>
    <property type="match status" value="2"/>
</dbReference>
<dbReference type="Pfam" id="PF25954">
    <property type="entry name" value="Beta-barrel_RND_2"/>
    <property type="match status" value="1"/>
</dbReference>
<dbReference type="RefSeq" id="WP_194700828.1">
    <property type="nucleotide sequence ID" value="NZ_JADKNH010000003.1"/>
</dbReference>
<proteinExistence type="inferred from homology"/>
<dbReference type="Gene3D" id="1.10.287.470">
    <property type="entry name" value="Helix hairpin bin"/>
    <property type="match status" value="1"/>
</dbReference>
<accession>A0ABR9ZQ48</accession>
<keyword evidence="4" id="KW-1185">Reference proteome</keyword>
<dbReference type="Gene3D" id="2.40.50.100">
    <property type="match status" value="1"/>
</dbReference>
<dbReference type="PROSITE" id="PS51257">
    <property type="entry name" value="PROKAR_LIPOPROTEIN"/>
    <property type="match status" value="1"/>
</dbReference>
<gene>
    <name evidence="3" type="ORF">ISU02_05630</name>
</gene>
<dbReference type="Gene3D" id="2.40.30.170">
    <property type="match status" value="1"/>
</dbReference>
<reference evidence="3 4" key="1">
    <citation type="submission" date="2020-11" db="EMBL/GenBank/DDBJ databases">
        <title>Fusibacter basophilias sp. nov.</title>
        <authorList>
            <person name="Qiu D."/>
        </authorList>
    </citation>
    <scope>NUCLEOTIDE SEQUENCE [LARGE SCALE GENOMIC DNA]</scope>
    <source>
        <strain evidence="3 4">Q10-2</strain>
    </source>
</reference>
<dbReference type="EMBL" id="JADKNH010000003">
    <property type="protein sequence ID" value="MBF4692587.1"/>
    <property type="molecule type" value="Genomic_DNA"/>
</dbReference>
<sequence>MKIKNKKGRVAIALLGIIMIFLLSGCNTDEAVKTEYRNVKTLLIANTDQSTFEGLSGNVTPMETVKMSFKIDGVIERIFVKEGQAVMKGDLIAKLKDRDYNLALDAAKAQYDAAKMQISKDIPNLLDQAKAQLELTQLTYDRVKALYENGAVSKSQWDEISAKLIVDKSTYKQAQDAYEIATVQLGQAKAAYEMAQKNIEETSIYSPMDGILLKKMSSEGEVQGAGYPVVALGSVENMWAEFGVTDEQINAFKIGEEMPVYVYGADVEVKGIVDEIGALADEKTRLFTVKLKLENKDGLLKSGMIAKSELQSEKSGKIYVPFLSVVHLSSGEIVYLYDETSHKVKACPVTTGVLLDDRIEILKGLAEGDVLVIEGQYQISDGEEVMIND</sequence>
<comment type="similarity">
    <text evidence="1">Belongs to the membrane fusion protein (MFP) (TC 8.A.1) family.</text>
</comment>
<evidence type="ECO:0000256" key="1">
    <source>
        <dbReference type="ARBA" id="ARBA00009477"/>
    </source>
</evidence>
<name>A0ABR9ZQ48_9FIRM</name>
<protein>
    <submittedName>
        <fullName evidence="3">Efflux RND transporter periplasmic adaptor subunit</fullName>
    </submittedName>
</protein>
<dbReference type="PANTHER" id="PTHR30469:SF20">
    <property type="entry name" value="EFFLUX RND TRANSPORTER PERIPLASMIC ADAPTOR SUBUNIT"/>
    <property type="match status" value="1"/>
</dbReference>
<dbReference type="InterPro" id="IPR006143">
    <property type="entry name" value="RND_pump_MFP"/>
</dbReference>
<dbReference type="Proteomes" id="UP000614200">
    <property type="component" value="Unassembled WGS sequence"/>
</dbReference>
<dbReference type="InterPro" id="IPR058792">
    <property type="entry name" value="Beta-barrel_RND_2"/>
</dbReference>
<evidence type="ECO:0000313" key="3">
    <source>
        <dbReference type="EMBL" id="MBF4692587.1"/>
    </source>
</evidence>
<evidence type="ECO:0000313" key="4">
    <source>
        <dbReference type="Proteomes" id="UP000614200"/>
    </source>
</evidence>